<feature type="region of interest" description="Disordered" evidence="1">
    <location>
        <begin position="21"/>
        <end position="49"/>
    </location>
</feature>
<reference evidence="2 3" key="1">
    <citation type="journal article" date="2007" name="J. Bacteriol.">
        <title>Genome sequence analysis of the emerging human pathogenic acetic acid bacterium Granulibacter bethesdensis.</title>
        <authorList>
            <person name="Greenberg D.E."/>
            <person name="Porcella S.F."/>
            <person name="Zelazny A.M."/>
            <person name="Virtaneva K."/>
            <person name="Sturdevant D.E."/>
            <person name="Kupko J.J.III."/>
            <person name="Barbian K.D."/>
            <person name="Babar A."/>
            <person name="Dorward D.W."/>
            <person name="Holland S.M."/>
        </authorList>
    </citation>
    <scope>NUCLEOTIDE SEQUENCE [LARGE SCALE GENOMIC DNA]</scope>
    <source>
        <strain evidence="3">ATCC BAA-1260 / CGDNIH1</strain>
    </source>
</reference>
<gene>
    <name evidence="2" type="ORF">GbCGDNIH1_10000</name>
</gene>
<dbReference type="AlphaFoldDB" id="A0A286M2V0"/>
<dbReference type="Proteomes" id="UP000001963">
    <property type="component" value="Chromosome"/>
</dbReference>
<organism evidence="2 3">
    <name type="scientific">Granulibacter bethesdensis (strain ATCC BAA-1260 / CGDNIH1)</name>
    <dbReference type="NCBI Taxonomy" id="391165"/>
    <lineage>
        <taxon>Bacteria</taxon>
        <taxon>Pseudomonadati</taxon>
        <taxon>Pseudomonadota</taxon>
        <taxon>Alphaproteobacteria</taxon>
        <taxon>Acetobacterales</taxon>
        <taxon>Acetobacteraceae</taxon>
        <taxon>Granulibacter</taxon>
    </lineage>
</organism>
<dbReference type="KEGG" id="gbe:GbCGDNIH1_10000"/>
<keyword evidence="3" id="KW-1185">Reference proteome</keyword>
<sequence>MPRARAEVKLIVERNLHRTLPPDLQGRRGNMLAVPKPARLDQTTRPTVT</sequence>
<protein>
    <submittedName>
        <fullName evidence="2">Uncharacterized protein</fullName>
    </submittedName>
</protein>
<evidence type="ECO:0000256" key="1">
    <source>
        <dbReference type="SAM" id="MobiDB-lite"/>
    </source>
</evidence>
<name>A0A286M2V0_GRABC</name>
<evidence type="ECO:0000313" key="3">
    <source>
        <dbReference type="Proteomes" id="UP000001963"/>
    </source>
</evidence>
<proteinExistence type="predicted"/>
<evidence type="ECO:0000313" key="2">
    <source>
        <dbReference type="EMBL" id="ASV62349.1"/>
    </source>
</evidence>
<accession>A0A286M2V0</accession>
<dbReference type="EMBL" id="CP000394">
    <property type="protein sequence ID" value="ASV62349.1"/>
    <property type="molecule type" value="Genomic_DNA"/>
</dbReference>